<protein>
    <recommendedName>
        <fullName evidence="12">Ig-like domain-containing protein</fullName>
    </recommendedName>
</protein>
<keyword evidence="3 11" id="KW-0812">Transmembrane</keyword>
<keyword evidence="14" id="KW-1185">Reference proteome</keyword>
<dbReference type="InterPro" id="IPR007110">
    <property type="entry name" value="Ig-like_dom"/>
</dbReference>
<dbReference type="Proteomes" id="UP001479290">
    <property type="component" value="Unassembled WGS sequence"/>
</dbReference>
<dbReference type="InterPro" id="IPR003599">
    <property type="entry name" value="Ig_sub"/>
</dbReference>
<comment type="subcellular location">
    <subcellularLocation>
        <location evidence="1">Cell membrane</location>
        <topology evidence="1">Single-pass type I membrane protein</topology>
    </subcellularLocation>
</comment>
<evidence type="ECO:0000256" key="4">
    <source>
        <dbReference type="ARBA" id="ARBA00022729"/>
    </source>
</evidence>
<keyword evidence="4" id="KW-0732">Signal</keyword>
<accession>A0AAW2AS49</accession>
<dbReference type="GO" id="GO:0031295">
    <property type="term" value="P:T cell costimulation"/>
    <property type="evidence" value="ECO:0007669"/>
    <property type="project" value="TreeGrafter"/>
</dbReference>
<evidence type="ECO:0000256" key="8">
    <source>
        <dbReference type="ARBA" id="ARBA00023170"/>
    </source>
</evidence>
<feature type="domain" description="Ig-like" evidence="12">
    <location>
        <begin position="25"/>
        <end position="122"/>
    </location>
</feature>
<dbReference type="AlphaFoldDB" id="A0AAW2AS49"/>
<feature type="transmembrane region" description="Helical" evidence="11">
    <location>
        <begin position="247"/>
        <end position="271"/>
    </location>
</feature>
<dbReference type="SUPFAM" id="SSF48726">
    <property type="entry name" value="Immunoglobulin"/>
    <property type="match status" value="2"/>
</dbReference>
<feature type="transmembrane region" description="Helical" evidence="11">
    <location>
        <begin position="510"/>
        <end position="534"/>
    </location>
</feature>
<dbReference type="InterPro" id="IPR013783">
    <property type="entry name" value="Ig-like_fold"/>
</dbReference>
<keyword evidence="6 11" id="KW-0472">Membrane</keyword>
<dbReference type="InterPro" id="IPR036179">
    <property type="entry name" value="Ig-like_dom_sf"/>
</dbReference>
<organism evidence="13 14">
    <name type="scientific">Culter alburnus</name>
    <name type="common">Topmouth culter</name>
    <dbReference type="NCBI Taxonomy" id="194366"/>
    <lineage>
        <taxon>Eukaryota</taxon>
        <taxon>Metazoa</taxon>
        <taxon>Chordata</taxon>
        <taxon>Craniata</taxon>
        <taxon>Vertebrata</taxon>
        <taxon>Euteleostomi</taxon>
        <taxon>Actinopterygii</taxon>
        <taxon>Neopterygii</taxon>
        <taxon>Teleostei</taxon>
        <taxon>Ostariophysi</taxon>
        <taxon>Cypriniformes</taxon>
        <taxon>Xenocyprididae</taxon>
        <taxon>Xenocypridinae</taxon>
        <taxon>Culter</taxon>
    </lineage>
</organism>
<dbReference type="FunFam" id="2.60.40.10:FF:000142">
    <property type="entry name" value="V-set domain-containing T-cell activation inhibitor 1"/>
    <property type="match status" value="2"/>
</dbReference>
<evidence type="ECO:0000256" key="9">
    <source>
        <dbReference type="ARBA" id="ARBA00023180"/>
    </source>
</evidence>
<evidence type="ECO:0000256" key="7">
    <source>
        <dbReference type="ARBA" id="ARBA00023157"/>
    </source>
</evidence>
<reference evidence="13 14" key="1">
    <citation type="submission" date="2024-05" db="EMBL/GenBank/DDBJ databases">
        <title>A high-quality chromosomal-level genome assembly of Topmouth culter (Culter alburnus).</title>
        <authorList>
            <person name="Zhao H."/>
        </authorList>
    </citation>
    <scope>NUCLEOTIDE SEQUENCE [LARGE SCALE GENOMIC DNA]</scope>
    <source>
        <strain evidence="13">CATC2023</strain>
        <tissue evidence="13">Muscle</tissue>
    </source>
</reference>
<name>A0AAW2AS49_CULAL</name>
<feature type="transmembrane region" description="Helical" evidence="11">
    <location>
        <begin position="403"/>
        <end position="421"/>
    </location>
</feature>
<sequence length="638" mass="72792">MSLLLMISEGFQVKGPSAPLVVALGGSVVLNCSVDKPLLMEGLEVEWRRTDSETLVHLFQDGMSRPEARHQDYHDRAHFFTEEIRHGNFSLLLNSVRAEDEGEYRCKVHSDQESDETVVEIKAERLIVSGSNHSISAYAGEDITLSCSVDSHIPPEEIEEVSWKKIDKDELILVLLYQNHTIEADSAYERYRDRAEFFTDEIPKGNFSIRLKNVRTEDKGVYMCHVFARGLSVNATVVLEQLGFSTLHIMVLILCITASGSTLLLCCLIYCRSQDKDTAARKHVRTLGCVHIFFPNIISSFAFILWGITEGSLYETISCCSLQILRPLMLIWTAPYLEDFPDIIRKWIKSSVLRLELGVFGILYYSVFLRRIWERILLDKVNIITFFGVLVLLSFLYIIRRALMFIFCYCIAGLFYNGSAFSRRCVCVKKKKIRLHFLDKTVWIILMFVMNAALVYYYVSLLKNEIDRAGWTCTALFLQTLWIITFHMELSSNLEMVVPKNLNDSTVSTVLFMMLSAGLFLLKSTIISSVLSLISLRLPGDRLNGFENGKTQLFNSRGVGKLDYFQKKERCSEATLTELNQCSGAMTKHRTNKQKQHNNCIAPHRGGHLRCHLDLDVLRGLNITLLSVSNFNERTNVV</sequence>
<evidence type="ECO:0000256" key="5">
    <source>
        <dbReference type="ARBA" id="ARBA00022989"/>
    </source>
</evidence>
<dbReference type="GO" id="GO:0071222">
    <property type="term" value="P:cellular response to lipopolysaccharide"/>
    <property type="evidence" value="ECO:0007669"/>
    <property type="project" value="TreeGrafter"/>
</dbReference>
<feature type="transmembrane region" description="Helical" evidence="11">
    <location>
        <begin position="441"/>
        <end position="459"/>
    </location>
</feature>
<dbReference type="PROSITE" id="PS50835">
    <property type="entry name" value="IG_LIKE"/>
    <property type="match status" value="2"/>
</dbReference>
<dbReference type="Pfam" id="PF07686">
    <property type="entry name" value="V-set"/>
    <property type="match status" value="2"/>
</dbReference>
<feature type="domain" description="Ig-like" evidence="12">
    <location>
        <begin position="124"/>
        <end position="238"/>
    </location>
</feature>
<keyword evidence="10" id="KW-0393">Immunoglobulin domain</keyword>
<keyword evidence="5 11" id="KW-1133">Transmembrane helix</keyword>
<keyword evidence="8" id="KW-0675">Receptor</keyword>
<dbReference type="GO" id="GO:0006955">
    <property type="term" value="P:immune response"/>
    <property type="evidence" value="ECO:0007669"/>
    <property type="project" value="TreeGrafter"/>
</dbReference>
<dbReference type="GO" id="GO:0042102">
    <property type="term" value="P:positive regulation of T cell proliferation"/>
    <property type="evidence" value="ECO:0007669"/>
    <property type="project" value="TreeGrafter"/>
</dbReference>
<keyword evidence="9" id="KW-0325">Glycoprotein</keyword>
<keyword evidence="2" id="KW-1003">Cell membrane</keyword>
<dbReference type="InterPro" id="IPR013106">
    <property type="entry name" value="Ig_V-set"/>
</dbReference>
<dbReference type="InterPro" id="IPR051713">
    <property type="entry name" value="T-cell_Activation_Regulation"/>
</dbReference>
<evidence type="ECO:0000256" key="3">
    <source>
        <dbReference type="ARBA" id="ARBA00022692"/>
    </source>
</evidence>
<gene>
    <name evidence="13" type="ORF">ABG768_021789</name>
</gene>
<keyword evidence="7" id="KW-1015">Disulfide bond</keyword>
<evidence type="ECO:0000256" key="2">
    <source>
        <dbReference type="ARBA" id="ARBA00022475"/>
    </source>
</evidence>
<evidence type="ECO:0000256" key="6">
    <source>
        <dbReference type="ARBA" id="ARBA00023136"/>
    </source>
</evidence>
<feature type="transmembrane region" description="Helical" evidence="11">
    <location>
        <begin position="283"/>
        <end position="306"/>
    </location>
</feature>
<dbReference type="GO" id="GO:0042130">
    <property type="term" value="P:negative regulation of T cell proliferation"/>
    <property type="evidence" value="ECO:0007669"/>
    <property type="project" value="TreeGrafter"/>
</dbReference>
<dbReference type="EMBL" id="JAWDJR010000004">
    <property type="protein sequence ID" value="KAK9976584.1"/>
    <property type="molecule type" value="Genomic_DNA"/>
</dbReference>
<dbReference type="PANTHER" id="PTHR25466:SF14">
    <property type="entry name" value="BUTYROPHILIN SUBFAMILY 2 MEMBER A2-LIKE-RELATED"/>
    <property type="match status" value="1"/>
</dbReference>
<evidence type="ECO:0000256" key="11">
    <source>
        <dbReference type="SAM" id="Phobius"/>
    </source>
</evidence>
<dbReference type="GO" id="GO:0007166">
    <property type="term" value="P:cell surface receptor signaling pathway"/>
    <property type="evidence" value="ECO:0007669"/>
    <property type="project" value="TreeGrafter"/>
</dbReference>
<dbReference type="PANTHER" id="PTHR25466">
    <property type="entry name" value="T-LYMPHOCYTE ACTIVATION ANTIGEN"/>
    <property type="match status" value="1"/>
</dbReference>
<evidence type="ECO:0000256" key="10">
    <source>
        <dbReference type="ARBA" id="ARBA00023319"/>
    </source>
</evidence>
<evidence type="ECO:0000313" key="14">
    <source>
        <dbReference type="Proteomes" id="UP001479290"/>
    </source>
</evidence>
<evidence type="ECO:0000259" key="12">
    <source>
        <dbReference type="PROSITE" id="PS50835"/>
    </source>
</evidence>
<comment type="caution">
    <text evidence="13">The sequence shown here is derived from an EMBL/GenBank/DDBJ whole genome shotgun (WGS) entry which is preliminary data.</text>
</comment>
<proteinExistence type="predicted"/>
<dbReference type="SMART" id="SM00409">
    <property type="entry name" value="IG"/>
    <property type="match status" value="2"/>
</dbReference>
<feature type="transmembrane region" description="Helical" evidence="11">
    <location>
        <begin position="352"/>
        <end position="369"/>
    </location>
</feature>
<feature type="transmembrane region" description="Helical" evidence="11">
    <location>
        <begin position="381"/>
        <end position="398"/>
    </location>
</feature>
<evidence type="ECO:0000313" key="13">
    <source>
        <dbReference type="EMBL" id="KAK9976584.1"/>
    </source>
</evidence>
<dbReference type="SMART" id="SM00406">
    <property type="entry name" value="IGv"/>
    <property type="match status" value="2"/>
</dbReference>
<evidence type="ECO:0000256" key="1">
    <source>
        <dbReference type="ARBA" id="ARBA00004251"/>
    </source>
</evidence>
<dbReference type="GO" id="GO:0009897">
    <property type="term" value="C:external side of plasma membrane"/>
    <property type="evidence" value="ECO:0007669"/>
    <property type="project" value="TreeGrafter"/>
</dbReference>
<dbReference type="Gene3D" id="2.60.40.10">
    <property type="entry name" value="Immunoglobulins"/>
    <property type="match status" value="2"/>
</dbReference>